<organism evidence="1">
    <name type="scientific">Culex pipiens</name>
    <name type="common">House mosquito</name>
    <dbReference type="NCBI Taxonomy" id="7175"/>
    <lineage>
        <taxon>Eukaryota</taxon>
        <taxon>Metazoa</taxon>
        <taxon>Ecdysozoa</taxon>
        <taxon>Arthropoda</taxon>
        <taxon>Hexapoda</taxon>
        <taxon>Insecta</taxon>
        <taxon>Pterygota</taxon>
        <taxon>Neoptera</taxon>
        <taxon>Endopterygota</taxon>
        <taxon>Diptera</taxon>
        <taxon>Nematocera</taxon>
        <taxon>Culicoidea</taxon>
        <taxon>Culicidae</taxon>
        <taxon>Culicinae</taxon>
        <taxon>Culicini</taxon>
        <taxon>Culex</taxon>
        <taxon>Culex</taxon>
    </lineage>
</organism>
<proteinExistence type="predicted"/>
<protein>
    <submittedName>
        <fullName evidence="1">(northern house mosquito) hypothetical protein</fullName>
    </submittedName>
</protein>
<dbReference type="EMBL" id="HBUE01100502">
    <property type="protein sequence ID" value="CAG6485159.1"/>
    <property type="molecule type" value="Transcribed_RNA"/>
</dbReference>
<dbReference type="EMBL" id="HBUE01100504">
    <property type="protein sequence ID" value="CAG6485162.1"/>
    <property type="molecule type" value="Transcribed_RNA"/>
</dbReference>
<name>A0A8D8KLG1_CULPI</name>
<dbReference type="AlphaFoldDB" id="A0A8D8KLG1"/>
<sequence length="106" mass="11320">MVVVDGSWVLTEIVDFACKVEVFEAGLPIRSRKIVPGVAVAEQQVVDSWTTVPAYCSCCSSSCCRIEFVAGLAVAVCAVALCNRDGGVVEARFEYCWFAGSFGVVD</sequence>
<accession>A0A8D8KLG1</accession>
<evidence type="ECO:0000313" key="1">
    <source>
        <dbReference type="EMBL" id="CAG6592228.1"/>
    </source>
</evidence>
<dbReference type="EMBL" id="HBUE01222207">
    <property type="protein sequence ID" value="CAG6540161.1"/>
    <property type="molecule type" value="Transcribed_RNA"/>
</dbReference>
<dbReference type="EMBL" id="HBUE01328872">
    <property type="protein sequence ID" value="CAG6592228.1"/>
    <property type="molecule type" value="Transcribed_RNA"/>
</dbReference>
<reference evidence="1" key="1">
    <citation type="submission" date="2021-05" db="EMBL/GenBank/DDBJ databases">
        <authorList>
            <person name="Alioto T."/>
            <person name="Alioto T."/>
            <person name="Gomez Garrido J."/>
        </authorList>
    </citation>
    <scope>NUCLEOTIDE SEQUENCE</scope>
</reference>